<dbReference type="PANTHER" id="PTHR43095:SF2">
    <property type="entry name" value="GLUCONOKINASE"/>
    <property type="match status" value="1"/>
</dbReference>
<sequence length="485" mass="54578">MAKQFFIGIDVGSSGVRVEVYDVEGNLISAGKASITKQDVVEWIKAIENATPSVVKNCVDCEKHVSIDSTSGTFVAIDKYGNVLYGPVMYYEKRSDVFEEIKNVDAVNELAKHGVSVDASSPFVKILYIKKHFGKLYEGIYKFVPAATWLLYKLCYDEGEQWEDIKTDYTNALKFGLDILSTPPKWFELLFNSIGIELEKLPDLASSGEFICKAKSRMAQNIGLYNAFVYQGMTDGNAAALAGGALGKGDVNIYTGSTTVPKISVDKIVMHPAIYYHIHPLDGYLAGSATGFTGAYLSWFAEKVFGFSVEEAFRYIEVVEAGTEYVFFPYGDRGPFYDPKLAPAFINVAMYDQPRDIVVGRILRSIVLGITMLENMYLNLFQNLFNVRISEVNLTGGAAKSKLWNRIRASVYGRRVIVHGDLIGVGTIIPVLYRSKIYTNIGEIKQRFLKPVEFIDPDKELTKIYEKFKEKFEEMWMRLREVYKI</sequence>
<gene>
    <name evidence="5" type="ORF">QPL79_06510</name>
</gene>
<dbReference type="InterPro" id="IPR050406">
    <property type="entry name" value="FGGY_Carb_Kinase"/>
</dbReference>
<feature type="domain" description="Carbohydrate kinase FGGY N-terminal" evidence="3">
    <location>
        <begin position="6"/>
        <end position="241"/>
    </location>
</feature>
<dbReference type="AlphaFoldDB" id="A0ABD4Z7U8"/>
<dbReference type="EMBL" id="JASNVW010000003">
    <property type="protein sequence ID" value="MDK6029012.1"/>
    <property type="molecule type" value="Genomic_DNA"/>
</dbReference>
<dbReference type="SUPFAM" id="SSF53067">
    <property type="entry name" value="Actin-like ATPase domain"/>
    <property type="match status" value="2"/>
</dbReference>
<evidence type="ECO:0000259" key="3">
    <source>
        <dbReference type="Pfam" id="PF00370"/>
    </source>
</evidence>
<keyword evidence="1" id="KW-0808">Transferase</keyword>
<dbReference type="PIRSF" id="PIRSF000538">
    <property type="entry name" value="GlpK"/>
    <property type="match status" value="1"/>
</dbReference>
<keyword evidence="2 5" id="KW-0418">Kinase</keyword>
<dbReference type="GO" id="GO:0016301">
    <property type="term" value="F:kinase activity"/>
    <property type="evidence" value="ECO:0007669"/>
    <property type="project" value="UniProtKB-KW"/>
</dbReference>
<dbReference type="PANTHER" id="PTHR43095">
    <property type="entry name" value="SUGAR KINASE"/>
    <property type="match status" value="1"/>
</dbReference>
<evidence type="ECO:0000313" key="5">
    <source>
        <dbReference type="EMBL" id="MDK6029012.1"/>
    </source>
</evidence>
<dbReference type="Pfam" id="PF00370">
    <property type="entry name" value="FGGY_N"/>
    <property type="match status" value="1"/>
</dbReference>
<evidence type="ECO:0000259" key="4">
    <source>
        <dbReference type="Pfam" id="PF02782"/>
    </source>
</evidence>
<evidence type="ECO:0000256" key="1">
    <source>
        <dbReference type="ARBA" id="ARBA00022679"/>
    </source>
</evidence>
<dbReference type="InterPro" id="IPR000577">
    <property type="entry name" value="Carb_kinase_FGGY"/>
</dbReference>
<evidence type="ECO:0000313" key="6">
    <source>
        <dbReference type="Proteomes" id="UP001529235"/>
    </source>
</evidence>
<name>A0ABD4Z7U8_9CREN</name>
<dbReference type="Gene3D" id="3.30.420.40">
    <property type="match status" value="2"/>
</dbReference>
<proteinExistence type="predicted"/>
<dbReference type="Proteomes" id="UP001529235">
    <property type="component" value="Unassembled WGS sequence"/>
</dbReference>
<comment type="caution">
    <text evidence="5">The sequence shown here is derived from an EMBL/GenBank/DDBJ whole genome shotgun (WGS) entry which is preliminary data.</text>
</comment>
<dbReference type="Pfam" id="PF02782">
    <property type="entry name" value="FGGY_C"/>
    <property type="match status" value="1"/>
</dbReference>
<reference evidence="5 6" key="1">
    <citation type="submission" date="2023-05" db="EMBL/GenBank/DDBJ databases">
        <title>A new hyperthermophilic archaea 'Ignisphaera cupida' sp. nov. and description of the family 'Ignisphaeraceae' fam. nov.</title>
        <authorList>
            <person name="Podosokorskaya O.A."/>
            <person name="Elcheninov A.G."/>
            <person name="Klukina A."/>
            <person name="Merkel A.Y."/>
        </authorList>
    </citation>
    <scope>NUCLEOTIDE SEQUENCE [LARGE SCALE GENOMIC DNA]</scope>
    <source>
        <strain evidence="5 6">4213-co</strain>
    </source>
</reference>
<feature type="domain" description="Carbohydrate kinase FGGY C-terminal" evidence="4">
    <location>
        <begin position="330"/>
        <end position="420"/>
    </location>
</feature>
<protein>
    <submittedName>
        <fullName evidence="5">FGGY family carbohydrate kinase</fullName>
    </submittedName>
</protein>
<organism evidence="5 6">
    <name type="scientific">Ignisphaera cupida</name>
    <dbReference type="NCBI Taxonomy" id="3050454"/>
    <lineage>
        <taxon>Archaea</taxon>
        <taxon>Thermoproteota</taxon>
        <taxon>Thermoprotei</taxon>
        <taxon>Desulfurococcales</taxon>
        <taxon>Desulfurococcaceae</taxon>
        <taxon>Ignisphaera</taxon>
    </lineage>
</organism>
<evidence type="ECO:0000256" key="2">
    <source>
        <dbReference type="ARBA" id="ARBA00022777"/>
    </source>
</evidence>
<accession>A0ABD4Z7U8</accession>
<dbReference type="RefSeq" id="WP_285273994.1">
    <property type="nucleotide sequence ID" value="NZ_JASNVW010000003.1"/>
</dbReference>
<dbReference type="InterPro" id="IPR018484">
    <property type="entry name" value="FGGY_N"/>
</dbReference>
<dbReference type="InterPro" id="IPR018485">
    <property type="entry name" value="FGGY_C"/>
</dbReference>
<dbReference type="InterPro" id="IPR043129">
    <property type="entry name" value="ATPase_NBD"/>
</dbReference>
<keyword evidence="6" id="KW-1185">Reference proteome</keyword>